<keyword evidence="4 6" id="KW-0975">Bacterial flagellum</keyword>
<comment type="subcellular location">
    <subcellularLocation>
        <location evidence="1 6">Bacterial flagellum basal body</location>
    </subcellularLocation>
</comment>
<keyword evidence="8" id="KW-0282">Flagellum</keyword>
<dbReference type="Proteomes" id="UP000887421">
    <property type="component" value="Chromosome"/>
</dbReference>
<dbReference type="PANTHER" id="PTHR30435">
    <property type="entry name" value="FLAGELLAR PROTEIN"/>
    <property type="match status" value="1"/>
</dbReference>
<evidence type="ECO:0000256" key="6">
    <source>
        <dbReference type="PIRNR" id="PIRNR002889"/>
    </source>
</evidence>
<evidence type="ECO:0000256" key="3">
    <source>
        <dbReference type="ARBA" id="ARBA00014376"/>
    </source>
</evidence>
<dbReference type="Pfam" id="PF00460">
    <property type="entry name" value="Flg_bb_rod"/>
    <property type="match status" value="1"/>
</dbReference>
<dbReference type="InterPro" id="IPR006300">
    <property type="entry name" value="FlgB"/>
</dbReference>
<sequence length="119" mass="13218">MSIRIEESLGVHVRALELRMQRSEILSANLANEDTPGFQARDINFASEMRNLEGAAASLPRSAEAGLQYRLPMQPSLDGNTVELAVEQAEFSRNAMDFQTSLTFLSMKFQGLKQAIEGR</sequence>
<feature type="domain" description="Flagellar basal body rod protein N-terminal" evidence="7">
    <location>
        <begin position="11"/>
        <end position="39"/>
    </location>
</feature>
<keyword evidence="8" id="KW-0969">Cilium</keyword>
<keyword evidence="9" id="KW-1185">Reference proteome</keyword>
<keyword evidence="8" id="KW-0966">Cell projection</keyword>
<evidence type="ECO:0000256" key="2">
    <source>
        <dbReference type="ARBA" id="ARBA00009677"/>
    </source>
</evidence>
<dbReference type="RefSeq" id="WP_070881917.1">
    <property type="nucleotide sequence ID" value="NZ_CP076114.1"/>
</dbReference>
<protein>
    <recommendedName>
        <fullName evidence="3 6">Flagellar basal body rod protein FlgB</fullName>
    </recommendedName>
</protein>
<proteinExistence type="inferred from homology"/>
<comment type="function">
    <text evidence="5 6">Structural component of flagellum, the bacterial motility apparatus. Part of the rod structure of flagellar basal body.</text>
</comment>
<comment type="similarity">
    <text evidence="2 6">Belongs to the flagella basal body rod proteins family.</text>
</comment>
<dbReference type="InterPro" id="IPR019776">
    <property type="entry name" value="Flagellar_basal_body_rod_CS"/>
</dbReference>
<evidence type="ECO:0000256" key="4">
    <source>
        <dbReference type="ARBA" id="ARBA00023143"/>
    </source>
</evidence>
<evidence type="ECO:0000256" key="1">
    <source>
        <dbReference type="ARBA" id="ARBA00004117"/>
    </source>
</evidence>
<evidence type="ECO:0000259" key="7">
    <source>
        <dbReference type="Pfam" id="PF00460"/>
    </source>
</evidence>
<dbReference type="NCBIfam" id="TIGR01396">
    <property type="entry name" value="FlgB"/>
    <property type="match status" value="1"/>
</dbReference>
<name>A0ABY5JA53_9GAMM</name>
<dbReference type="InterPro" id="IPR001444">
    <property type="entry name" value="Flag_bb_rod_N"/>
</dbReference>
<accession>A0ABY5JA53</accession>
<dbReference type="PROSITE" id="PS00588">
    <property type="entry name" value="FLAGELLA_BB_ROD"/>
    <property type="match status" value="1"/>
</dbReference>
<comment type="subunit">
    <text evidence="6">The basal body constitutes a major portion of the flagellar organelle and consists of a number of rings mounted on a central rod.</text>
</comment>
<dbReference type="EMBL" id="CP076114">
    <property type="protein sequence ID" value="UUD64905.1"/>
    <property type="molecule type" value="Genomic_DNA"/>
</dbReference>
<reference evidence="8" key="1">
    <citation type="submission" date="2021-05" db="EMBL/GenBank/DDBJ databases">
        <title>Complete genome sequence of Pseudomonas seleniipraecipitans strain D1-6.</title>
        <authorList>
            <person name="Lafi F."/>
            <person name="Eida A."/>
            <person name="Alam I."/>
            <person name="Hert H."/>
            <person name="Saad M."/>
        </authorList>
    </citation>
    <scope>NUCLEOTIDE SEQUENCE</scope>
    <source>
        <strain evidence="8">D1-6</strain>
    </source>
</reference>
<evidence type="ECO:0000256" key="5">
    <source>
        <dbReference type="ARBA" id="ARBA00024934"/>
    </source>
</evidence>
<evidence type="ECO:0000313" key="9">
    <source>
        <dbReference type="Proteomes" id="UP000887421"/>
    </source>
</evidence>
<dbReference type="PANTHER" id="PTHR30435:SF12">
    <property type="entry name" value="FLAGELLAR BASAL BODY ROD PROTEIN FLGB"/>
    <property type="match status" value="1"/>
</dbReference>
<organism evidence="8 9">
    <name type="scientific">Phytopseudomonas seleniipraecipitans</name>
    <dbReference type="NCBI Taxonomy" id="640205"/>
    <lineage>
        <taxon>Bacteria</taxon>
        <taxon>Pseudomonadati</taxon>
        <taxon>Pseudomonadota</taxon>
        <taxon>Gammaproteobacteria</taxon>
        <taxon>Pseudomonadales</taxon>
        <taxon>Pseudomonadaceae</taxon>
        <taxon>Phytopseudomonas</taxon>
    </lineage>
</organism>
<dbReference type="PIRSF" id="PIRSF002889">
    <property type="entry name" value="Rod_FlgB"/>
    <property type="match status" value="1"/>
</dbReference>
<evidence type="ECO:0000313" key="8">
    <source>
        <dbReference type="EMBL" id="UUD64905.1"/>
    </source>
</evidence>
<gene>
    <name evidence="8" type="primary">flgB</name>
    <name evidence="8" type="ORF">D16iCDA_04215</name>
</gene>